<reference evidence="2 3" key="1">
    <citation type="journal article" date="2011" name="Genome Res.">
        <title>Phylogeny-wide analysis of social amoeba genomes highlights ancient origins for complex intercellular communication.</title>
        <authorList>
            <person name="Heidel A.J."/>
            <person name="Lawal H.M."/>
            <person name="Felder M."/>
            <person name="Schilde C."/>
            <person name="Helps N.R."/>
            <person name="Tunggal B."/>
            <person name="Rivero F."/>
            <person name="John U."/>
            <person name="Schleicher M."/>
            <person name="Eichinger L."/>
            <person name="Platzer M."/>
            <person name="Noegel A.A."/>
            <person name="Schaap P."/>
            <person name="Gloeckner G."/>
        </authorList>
    </citation>
    <scope>NUCLEOTIDE SEQUENCE [LARGE SCALE GENOMIC DNA]</scope>
    <source>
        <strain evidence="3">ATCC 26659 / Pp 5 / PN500</strain>
    </source>
</reference>
<sequence>MIALRYIALDTSQFKPDQLEKINRILFGSLNSLECEINSPQVQPTFFDPIVNGLKSQSRQLKSFIFRNTASNLTTTLKSIDCVTSQLTELSINTTHVNFKEYDLSGYIKDRSKTLELLTLSLFYDKIASVGFYEKTMNCQYPKLRALEFGTLDYTHELDWSLINKTNFPMLTDVGFYWNSSSRQLDIEYQTKFIDCLSHFKRIHTTLNLSPLILEQMPTNSNVEKWKLRIFSRFKSISFNPVVKTIAITFTQKFNQESSSDENDEFMISLFNSLMHLRLDYLSLWNIKTNFIPLLMAYLDSEAAQSLTYFGFSIPTQTNISFNFTPLIEILAKLPCLYTLEFTDISSPEHVEQIERITQLSKSVEKLTFIHSSTLHEPTGMKESDKYSVSYGGSTKQTNNAFTSPTEATTTSSSSSKSSGFCKTQ</sequence>
<keyword evidence="3" id="KW-1185">Reference proteome</keyword>
<evidence type="ECO:0000313" key="2">
    <source>
        <dbReference type="EMBL" id="EFA83307.1"/>
    </source>
</evidence>
<feature type="region of interest" description="Disordered" evidence="1">
    <location>
        <begin position="379"/>
        <end position="425"/>
    </location>
</feature>
<dbReference type="OMA" id="RITIPFC"/>
<dbReference type="InParanoid" id="D3B609"/>
<proteinExistence type="predicted"/>
<evidence type="ECO:0000256" key="1">
    <source>
        <dbReference type="SAM" id="MobiDB-lite"/>
    </source>
</evidence>
<protein>
    <submittedName>
        <fullName evidence="2">Uncharacterized protein</fullName>
    </submittedName>
</protein>
<evidence type="ECO:0000313" key="3">
    <source>
        <dbReference type="Proteomes" id="UP000001396"/>
    </source>
</evidence>
<organism evidence="2 3">
    <name type="scientific">Heterostelium pallidum (strain ATCC 26659 / Pp 5 / PN500)</name>
    <name type="common">Cellular slime mold</name>
    <name type="synonym">Polysphondylium pallidum</name>
    <dbReference type="NCBI Taxonomy" id="670386"/>
    <lineage>
        <taxon>Eukaryota</taxon>
        <taxon>Amoebozoa</taxon>
        <taxon>Evosea</taxon>
        <taxon>Eumycetozoa</taxon>
        <taxon>Dictyostelia</taxon>
        <taxon>Acytosteliales</taxon>
        <taxon>Acytosteliaceae</taxon>
        <taxon>Heterostelium</taxon>
    </lineage>
</organism>
<gene>
    <name evidence="2" type="ORF">PPL_04097</name>
</gene>
<feature type="compositionally biased region" description="Polar residues" evidence="1">
    <location>
        <begin position="391"/>
        <end position="402"/>
    </location>
</feature>
<dbReference type="GeneID" id="31359584"/>
<dbReference type="EMBL" id="ADBJ01000017">
    <property type="protein sequence ID" value="EFA83307.1"/>
    <property type="molecule type" value="Genomic_DNA"/>
</dbReference>
<dbReference type="RefSeq" id="XP_020435424.1">
    <property type="nucleotide sequence ID" value="XM_020575010.1"/>
</dbReference>
<dbReference type="AlphaFoldDB" id="D3B609"/>
<comment type="caution">
    <text evidence="2">The sequence shown here is derived from an EMBL/GenBank/DDBJ whole genome shotgun (WGS) entry which is preliminary data.</text>
</comment>
<accession>D3B609</accession>
<dbReference type="Proteomes" id="UP000001396">
    <property type="component" value="Unassembled WGS sequence"/>
</dbReference>
<feature type="compositionally biased region" description="Low complexity" evidence="1">
    <location>
        <begin position="403"/>
        <end position="419"/>
    </location>
</feature>
<name>D3B609_HETP5</name>